<evidence type="ECO:0000256" key="5">
    <source>
        <dbReference type="ARBA" id="ARBA00023163"/>
    </source>
</evidence>
<dbReference type="AlphaFoldDB" id="A0A1G6X7Y5"/>
<dbReference type="InterPro" id="IPR013324">
    <property type="entry name" value="RNA_pol_sigma_r3/r4-like"/>
</dbReference>
<feature type="domain" description="RNA polymerase sigma-70 ECF-like HTH" evidence="6">
    <location>
        <begin position="13"/>
        <end position="183"/>
    </location>
</feature>
<keyword evidence="8" id="KW-1185">Reference proteome</keyword>
<dbReference type="SUPFAM" id="SSF88659">
    <property type="entry name" value="Sigma3 and sigma4 domains of RNA polymerase sigma factors"/>
    <property type="match status" value="1"/>
</dbReference>
<dbReference type="CDD" id="cd06171">
    <property type="entry name" value="Sigma70_r4"/>
    <property type="match status" value="1"/>
</dbReference>
<dbReference type="Pfam" id="PF07638">
    <property type="entry name" value="Sigma70_ECF"/>
    <property type="match status" value="1"/>
</dbReference>
<evidence type="ECO:0000259" key="6">
    <source>
        <dbReference type="Pfam" id="PF07638"/>
    </source>
</evidence>
<keyword evidence="4" id="KW-0238">DNA-binding</keyword>
<dbReference type="NCBIfam" id="TIGR02937">
    <property type="entry name" value="sigma70-ECF"/>
    <property type="match status" value="1"/>
</dbReference>
<dbReference type="STRING" id="265719.SAMN04488509_10651"/>
<protein>
    <submittedName>
        <fullName evidence="7">RNA polymerase, sigma subunit, ECF family</fullName>
    </submittedName>
</protein>
<dbReference type="InterPro" id="IPR039425">
    <property type="entry name" value="RNA_pol_sigma-70-like"/>
</dbReference>
<comment type="similarity">
    <text evidence="1">Belongs to the sigma-70 factor family. ECF subfamily.</text>
</comment>
<dbReference type="InterPro" id="IPR053812">
    <property type="entry name" value="HTH_Sigma70_ECF-like"/>
</dbReference>
<dbReference type="PANTHER" id="PTHR43133">
    <property type="entry name" value="RNA POLYMERASE ECF-TYPE SIGMA FACTO"/>
    <property type="match status" value="1"/>
</dbReference>
<accession>A0A1G6X7Y5</accession>
<keyword evidence="5" id="KW-0804">Transcription</keyword>
<dbReference type="GO" id="GO:0006352">
    <property type="term" value="P:DNA-templated transcription initiation"/>
    <property type="evidence" value="ECO:0007669"/>
    <property type="project" value="InterPro"/>
</dbReference>
<dbReference type="EMBL" id="FNAG01000006">
    <property type="protein sequence ID" value="SDD73445.1"/>
    <property type="molecule type" value="Genomic_DNA"/>
</dbReference>
<dbReference type="InterPro" id="IPR013325">
    <property type="entry name" value="RNA_pol_sigma_r2"/>
</dbReference>
<dbReference type="Gene3D" id="1.10.10.10">
    <property type="entry name" value="Winged helix-like DNA-binding domain superfamily/Winged helix DNA-binding domain"/>
    <property type="match status" value="1"/>
</dbReference>
<keyword evidence="3" id="KW-0731">Sigma factor</keyword>
<dbReference type="PANTHER" id="PTHR43133:SF8">
    <property type="entry name" value="RNA POLYMERASE SIGMA FACTOR HI_1459-RELATED"/>
    <property type="match status" value="1"/>
</dbReference>
<sequence>MGESSSSGHTTAFLLHRIRDGDAAARAALVARVGPLLQRFARGRVPQLLRHQQDTADLLQITWLRVLERLPQIRTESPGDFFAYLRTVLINALRETLRRQGASPVLGPGGEDDVAASATLPAAEVDPDDWLAYEQSLQRLEPAHRALVLMRFEFGMSFAEIATELGESADGVRMKLNRAIARMASTAEASAPASAIGDSNPA</sequence>
<evidence type="ECO:0000313" key="7">
    <source>
        <dbReference type="EMBL" id="SDD73445.1"/>
    </source>
</evidence>
<dbReference type="RefSeq" id="WP_091242659.1">
    <property type="nucleotide sequence ID" value="NZ_FNAG01000006.1"/>
</dbReference>
<dbReference type="InterPro" id="IPR014284">
    <property type="entry name" value="RNA_pol_sigma-70_dom"/>
</dbReference>
<dbReference type="Proteomes" id="UP000199603">
    <property type="component" value="Unassembled WGS sequence"/>
</dbReference>
<dbReference type="InterPro" id="IPR036388">
    <property type="entry name" value="WH-like_DNA-bd_sf"/>
</dbReference>
<keyword evidence="2" id="KW-0805">Transcription regulation</keyword>
<evidence type="ECO:0000313" key="8">
    <source>
        <dbReference type="Proteomes" id="UP000199603"/>
    </source>
</evidence>
<dbReference type="SUPFAM" id="SSF88946">
    <property type="entry name" value="Sigma2 domain of RNA polymerase sigma factors"/>
    <property type="match status" value="1"/>
</dbReference>
<evidence type="ECO:0000256" key="4">
    <source>
        <dbReference type="ARBA" id="ARBA00023125"/>
    </source>
</evidence>
<evidence type="ECO:0000256" key="1">
    <source>
        <dbReference type="ARBA" id="ARBA00010641"/>
    </source>
</evidence>
<reference evidence="7 8" key="1">
    <citation type="submission" date="2016-10" db="EMBL/GenBank/DDBJ databases">
        <authorList>
            <person name="de Groot N.N."/>
        </authorList>
    </citation>
    <scope>NUCLEOTIDE SEQUENCE [LARGE SCALE GENOMIC DNA]</scope>
    <source>
        <strain evidence="7 8">DSM 16957</strain>
    </source>
</reference>
<dbReference type="OrthoDB" id="8611574at2"/>
<gene>
    <name evidence="7" type="ORF">SAMN04488509_10651</name>
</gene>
<dbReference type="Gene3D" id="1.10.1740.10">
    <property type="match status" value="1"/>
</dbReference>
<dbReference type="GO" id="GO:0016987">
    <property type="term" value="F:sigma factor activity"/>
    <property type="evidence" value="ECO:0007669"/>
    <property type="project" value="UniProtKB-KW"/>
</dbReference>
<dbReference type="GO" id="GO:0003677">
    <property type="term" value="F:DNA binding"/>
    <property type="evidence" value="ECO:0007669"/>
    <property type="project" value="UniProtKB-KW"/>
</dbReference>
<proteinExistence type="inferred from homology"/>
<organism evidence="7 8">
    <name type="scientific">Aquimonas voraii</name>
    <dbReference type="NCBI Taxonomy" id="265719"/>
    <lineage>
        <taxon>Bacteria</taxon>
        <taxon>Pseudomonadati</taxon>
        <taxon>Pseudomonadota</taxon>
        <taxon>Gammaproteobacteria</taxon>
        <taxon>Lysobacterales</taxon>
        <taxon>Lysobacteraceae</taxon>
        <taxon>Aquimonas</taxon>
    </lineage>
</organism>
<evidence type="ECO:0000256" key="3">
    <source>
        <dbReference type="ARBA" id="ARBA00023082"/>
    </source>
</evidence>
<name>A0A1G6X7Y5_9GAMM</name>
<evidence type="ECO:0000256" key="2">
    <source>
        <dbReference type="ARBA" id="ARBA00023015"/>
    </source>
</evidence>